<reference evidence="7 8" key="1">
    <citation type="journal article" date="2008" name="J. Bacteriol.">
        <title>'Candidatus Cloacamonas acidaminovorans': genome sequence reconstruction provides a first glimpse of a new bacterial division.</title>
        <authorList>
            <person name="Pelletier E."/>
            <person name="Kreimeyer A."/>
            <person name="Bocs S."/>
            <person name="Rouy Z."/>
            <person name="Gyapay G."/>
            <person name="Chouari R."/>
            <person name="Riviere D."/>
            <person name="Ganesan A."/>
            <person name="Daegelen P."/>
            <person name="Sghir A."/>
            <person name="Cohen G.N."/>
            <person name="Medigue C."/>
            <person name="Weissenbach J."/>
            <person name="Le Paslier D."/>
        </authorList>
    </citation>
    <scope>NUCLEOTIDE SEQUENCE [LARGE SCALE GENOMIC DNA]</scope>
    <source>
        <strain evidence="8">Evry</strain>
    </source>
</reference>
<comment type="similarity">
    <text evidence="6">Belongs to the inorganic phosphate transporter (PiT) (TC 2.A.20) family.</text>
</comment>
<feature type="transmembrane region" description="Helical" evidence="6">
    <location>
        <begin position="65"/>
        <end position="89"/>
    </location>
</feature>
<evidence type="ECO:0000256" key="5">
    <source>
        <dbReference type="ARBA" id="ARBA00023136"/>
    </source>
</evidence>
<evidence type="ECO:0000313" key="7">
    <source>
        <dbReference type="EMBL" id="CAO80046.1"/>
    </source>
</evidence>
<proteinExistence type="inferred from homology"/>
<dbReference type="STRING" id="459349.CLOAM0136"/>
<dbReference type="GO" id="GO:0005315">
    <property type="term" value="F:phosphate transmembrane transporter activity"/>
    <property type="evidence" value="ECO:0007669"/>
    <property type="project" value="InterPro"/>
</dbReference>
<dbReference type="Proteomes" id="UP000002019">
    <property type="component" value="Chromosome"/>
</dbReference>
<evidence type="ECO:0000313" key="8">
    <source>
        <dbReference type="Proteomes" id="UP000002019"/>
    </source>
</evidence>
<comment type="subcellular location">
    <subcellularLocation>
        <location evidence="1 6">Membrane</location>
        <topology evidence="1 6">Multi-pass membrane protein</topology>
    </subcellularLocation>
</comment>
<keyword evidence="2 6" id="KW-0813">Transport</keyword>
<feature type="transmembrane region" description="Helical" evidence="6">
    <location>
        <begin position="212"/>
        <end position="228"/>
    </location>
</feature>
<evidence type="ECO:0000256" key="1">
    <source>
        <dbReference type="ARBA" id="ARBA00004141"/>
    </source>
</evidence>
<feature type="transmembrane region" description="Helical" evidence="6">
    <location>
        <begin position="33"/>
        <end position="53"/>
    </location>
</feature>
<protein>
    <recommendedName>
        <fullName evidence="6">Phosphate transporter</fullName>
    </recommendedName>
</protein>
<name>B0VIY6_CLOAI</name>
<feature type="transmembrane region" description="Helical" evidence="6">
    <location>
        <begin position="282"/>
        <end position="302"/>
    </location>
</feature>
<keyword evidence="3 6" id="KW-0812">Transmembrane</keyword>
<evidence type="ECO:0000256" key="6">
    <source>
        <dbReference type="RuleBase" id="RU363058"/>
    </source>
</evidence>
<feature type="transmembrane region" description="Helical" evidence="6">
    <location>
        <begin position="314"/>
        <end position="336"/>
    </location>
</feature>
<dbReference type="PANTHER" id="PTHR11101">
    <property type="entry name" value="PHOSPHATE TRANSPORTER"/>
    <property type="match status" value="1"/>
</dbReference>
<keyword evidence="6" id="KW-0592">Phosphate transport</keyword>
<dbReference type="InterPro" id="IPR001204">
    <property type="entry name" value="Phos_transporter"/>
</dbReference>
<feature type="transmembrane region" description="Helical" evidence="6">
    <location>
        <begin position="240"/>
        <end position="262"/>
    </location>
</feature>
<organism evidence="7 8">
    <name type="scientific">Cloacimonas acidaminovorans (strain Evry)</name>
    <dbReference type="NCBI Taxonomy" id="459349"/>
    <lineage>
        <taxon>Bacteria</taxon>
        <taxon>Pseudomonadati</taxon>
        <taxon>Candidatus Cloacimonadota</taxon>
        <taxon>Candidatus Cloacimonadia</taxon>
        <taxon>Candidatus Cloacimonadales</taxon>
        <taxon>Candidatus Cloacimonadaceae</taxon>
        <taxon>Candidatus Cloacimonas</taxon>
    </lineage>
</organism>
<keyword evidence="4 6" id="KW-1133">Transmembrane helix</keyword>
<dbReference type="PANTHER" id="PTHR11101:SF80">
    <property type="entry name" value="PHOSPHATE TRANSPORTER"/>
    <property type="match status" value="1"/>
</dbReference>
<gene>
    <name evidence="7" type="ordered locus">CLOAM0136</name>
</gene>
<dbReference type="HOGENOM" id="CLU_015355_0_1_0"/>
<dbReference type="Pfam" id="PF01384">
    <property type="entry name" value="PHO4"/>
    <property type="match status" value="2"/>
</dbReference>
<keyword evidence="8" id="KW-1185">Reference proteome</keyword>
<evidence type="ECO:0000256" key="4">
    <source>
        <dbReference type="ARBA" id="ARBA00022989"/>
    </source>
</evidence>
<dbReference type="AlphaFoldDB" id="B0VIY6"/>
<dbReference type="RefSeq" id="WP_015423907.1">
    <property type="nucleotide sequence ID" value="NC_020449.1"/>
</dbReference>
<dbReference type="OrthoDB" id="9779554at2"/>
<dbReference type="EMBL" id="CU466930">
    <property type="protein sequence ID" value="CAO80046.1"/>
    <property type="molecule type" value="Genomic_DNA"/>
</dbReference>
<dbReference type="eggNOG" id="COG0306">
    <property type="taxonomic scope" value="Bacteria"/>
</dbReference>
<feature type="transmembrane region" description="Helical" evidence="6">
    <location>
        <begin position="121"/>
        <end position="146"/>
    </location>
</feature>
<evidence type="ECO:0000256" key="3">
    <source>
        <dbReference type="ARBA" id="ARBA00022692"/>
    </source>
</evidence>
<keyword evidence="5 6" id="KW-0472">Membrane</keyword>
<dbReference type="GO" id="GO:0035435">
    <property type="term" value="P:phosphate ion transmembrane transport"/>
    <property type="evidence" value="ECO:0007669"/>
    <property type="project" value="TreeGrafter"/>
</dbReference>
<evidence type="ECO:0000256" key="2">
    <source>
        <dbReference type="ARBA" id="ARBA00022448"/>
    </source>
</evidence>
<sequence length="493" mass="54525">MIFIYLLSGLFLGWSLGANDTGNIFGAAVETRMLKFKTAALIASIFIFLGAVFEGSGPSGTLGRLGSVDALGGAFTVALAAALTITAIVRTGIPVSTSQTIVGAIIGWNFFSGRLTDFRNLLTIVSSWVIAFVLSGIIAALLFYLIRPVINRGKIHLLEQDVYVRLGLIIIGAFGAFSLGANNIANVVGVFVPVTPFKDINLGSFTLSGVQQLYILGAISIIVGIYTYSHKVMRTVGKDIFHLSPVTALIAVTAEAIVLFIFASRGLQNLLLSIGLPPIPLVPVSSTQIIVGAVVGIGLVKGGKNIRYNILGKVSLAWIAAPVIAFFFAFIALFIVQNVFEQTVYQKTIYTFNHTTISQIEKEGLDVNHLSSVNGRKFYREMVVYQELKAEKYFSRSEILKIIRITEIYPLKVNTKLLRDKGLAIRFTEQQWEALVKLEGREFRHKWQLQETLAKDPSWQIRKEITERDKLHNQDLEEQFNLLFRTFYLPPEQ</sequence>
<feature type="transmembrane region" description="Helical" evidence="6">
    <location>
        <begin position="166"/>
        <end position="192"/>
    </location>
</feature>
<dbReference type="KEGG" id="caci:CLOAM0136"/>
<dbReference type="GO" id="GO:0016020">
    <property type="term" value="C:membrane"/>
    <property type="evidence" value="ECO:0007669"/>
    <property type="project" value="UniProtKB-SubCell"/>
</dbReference>
<accession>B0VIY6</accession>